<feature type="region of interest" description="Disordered" evidence="1">
    <location>
        <begin position="200"/>
        <end position="220"/>
    </location>
</feature>
<dbReference type="EMBL" id="SNRW01004946">
    <property type="protein sequence ID" value="KAA6386138.1"/>
    <property type="molecule type" value="Genomic_DNA"/>
</dbReference>
<evidence type="ECO:0000256" key="1">
    <source>
        <dbReference type="SAM" id="MobiDB-lite"/>
    </source>
</evidence>
<reference evidence="2 3" key="1">
    <citation type="submission" date="2019-03" db="EMBL/GenBank/DDBJ databases">
        <title>Single cell metagenomics reveals metabolic interactions within the superorganism composed of flagellate Streblomastix strix and complex community of Bacteroidetes bacteria on its surface.</title>
        <authorList>
            <person name="Treitli S.C."/>
            <person name="Kolisko M."/>
            <person name="Husnik F."/>
            <person name="Keeling P."/>
            <person name="Hampl V."/>
        </authorList>
    </citation>
    <scope>NUCLEOTIDE SEQUENCE [LARGE SCALE GENOMIC DNA]</scope>
    <source>
        <strain evidence="2">ST1C</strain>
    </source>
</reference>
<organism evidence="2 3">
    <name type="scientific">Streblomastix strix</name>
    <dbReference type="NCBI Taxonomy" id="222440"/>
    <lineage>
        <taxon>Eukaryota</taxon>
        <taxon>Metamonada</taxon>
        <taxon>Preaxostyla</taxon>
        <taxon>Oxymonadida</taxon>
        <taxon>Streblomastigidae</taxon>
        <taxon>Streblomastix</taxon>
    </lineage>
</organism>
<feature type="compositionally biased region" description="Basic and acidic residues" evidence="1">
    <location>
        <begin position="352"/>
        <end position="364"/>
    </location>
</feature>
<dbReference type="Proteomes" id="UP000324800">
    <property type="component" value="Unassembled WGS sequence"/>
</dbReference>
<feature type="compositionally biased region" description="Polar residues" evidence="1">
    <location>
        <begin position="365"/>
        <end position="404"/>
    </location>
</feature>
<accession>A0A5J4VU40</accession>
<feature type="non-terminal residue" evidence="2">
    <location>
        <position position="592"/>
    </location>
</feature>
<feature type="region of interest" description="Disordered" evidence="1">
    <location>
        <begin position="1"/>
        <end position="24"/>
    </location>
</feature>
<name>A0A5J4VU40_9EUKA</name>
<evidence type="ECO:0000313" key="2">
    <source>
        <dbReference type="EMBL" id="KAA6386138.1"/>
    </source>
</evidence>
<feature type="region of interest" description="Disordered" evidence="1">
    <location>
        <begin position="152"/>
        <end position="180"/>
    </location>
</feature>
<proteinExistence type="predicted"/>
<sequence length="592" mass="66506">MIQLIPADPEHQQQGAMAGNMQISGSGNFSSNSLILDEQHRASDNVSIMSELTNISRRPSYIVFPPQTSPQIYQTFRSQRGSSISQSISYRSQLLLDSKDDGKIDDFHKSRSNQDFIEQRMRKIMSQYETSNDNKSPQRSPQSSSIIQTTIQSTTPEPQFSQDNSIQQSSDQYSVSDASQIPGSQNKYIIQQNKQFLPIPVRGNSPMNQSSSLELSKDEDSYVEITSNNKGTKREYMDATVINDVKMNTKQKDVQKSGKKEALKENDTKNKKLAEHNNKKDEKEIIDSNSKVNKIKIENNTNNKNNSGKDLNGSINWEQWVSTIGGSAEREEIDPQPIKDAGKRIVKGHKQQTKDKQKNNKESQDSISKSDQTRSSQTNSEVGNGKMDSQQFSDQQPQLSNDSPVYSPLSSLLSSQSAMIKDENIKLEAINSHHTLLTQTSQKSCTFQSQTQLNSQQSTSQVTQRTTPSSMSMSTSLHTHSSNSNSVNSQIFIAITPKLAHIGTDEHSPKFTFPHMPSSVNDLVHPPIKESKNVAIVPYSNNQVIVTHFSEFFSNETQEDEKNEKLKLRNLSDNNEINSKRKMDLKKTQSDL</sequence>
<gene>
    <name evidence="2" type="ORF">EZS28_018333</name>
</gene>
<feature type="region of interest" description="Disordered" evidence="1">
    <location>
        <begin position="327"/>
        <end position="409"/>
    </location>
</feature>
<feature type="region of interest" description="Disordered" evidence="1">
    <location>
        <begin position="558"/>
        <end position="592"/>
    </location>
</feature>
<feature type="region of interest" description="Disordered" evidence="1">
    <location>
        <begin position="250"/>
        <end position="283"/>
    </location>
</feature>
<comment type="caution">
    <text evidence="2">The sequence shown here is derived from an EMBL/GenBank/DDBJ whole genome shotgun (WGS) entry which is preliminary data.</text>
</comment>
<evidence type="ECO:0000313" key="3">
    <source>
        <dbReference type="Proteomes" id="UP000324800"/>
    </source>
</evidence>
<feature type="region of interest" description="Disordered" evidence="1">
    <location>
        <begin position="449"/>
        <end position="484"/>
    </location>
</feature>
<protein>
    <submittedName>
        <fullName evidence="2">Uncharacterized protein</fullName>
    </submittedName>
</protein>
<feature type="compositionally biased region" description="Basic and acidic residues" evidence="1">
    <location>
        <begin position="578"/>
        <end position="592"/>
    </location>
</feature>
<dbReference type="AlphaFoldDB" id="A0A5J4VU40"/>
<feature type="compositionally biased region" description="Low complexity" evidence="1">
    <location>
        <begin position="152"/>
        <end position="174"/>
    </location>
</feature>